<dbReference type="GO" id="GO:0017056">
    <property type="term" value="F:structural constituent of nuclear pore"/>
    <property type="evidence" value="ECO:0007669"/>
    <property type="project" value="UniProtKB-UniRule"/>
</dbReference>
<dbReference type="Gene3D" id="1.20.190.50">
    <property type="match status" value="1"/>
</dbReference>
<dbReference type="InterPro" id="IPR007252">
    <property type="entry name" value="Nup84/Nup107"/>
</dbReference>
<dbReference type="Proteomes" id="UP000799640">
    <property type="component" value="Unassembled WGS sequence"/>
</dbReference>
<dbReference type="Pfam" id="PF04121">
    <property type="entry name" value="Nup84_Nup100"/>
    <property type="match status" value="1"/>
</dbReference>
<evidence type="ECO:0000313" key="10">
    <source>
        <dbReference type="Proteomes" id="UP000799640"/>
    </source>
</evidence>
<feature type="region of interest" description="Disordered" evidence="8">
    <location>
        <begin position="29"/>
        <end position="55"/>
    </location>
</feature>
<evidence type="ECO:0000256" key="6">
    <source>
        <dbReference type="ARBA" id="ARBA00023242"/>
    </source>
</evidence>
<proteinExistence type="inferred from homology"/>
<sequence length="1014" mass="115171">MAARSQPFSLRRSANPRFALSNVREESWESVNAQSASMGPESPLFPRSTTGDDPVRSIQNVADRVVLEMEAFCVLVDQWRERLKTLPKEDSQDARYDATIQLLEELHQIATVKASDLKGEHHARSGAFSKSWLDRIQRVEDRALRGSSVATSTWGDGTEVASLDPDSDLDKWQAEANTWELLRAIVDLEFQKPDEETKEQYRRARPINQFTPDAELWTTFNICDDSAREKKVILEWLERCARNGQTDFESIVERLEERAGGSGTWSHGWLHTREKIKHSKRNQSFGASFSFNTIVARNDAAQNLITELDPDAPSRQGKNLDKQDEHYERSMWLALYEALRRGMPWTEIRQWCTERNEGWRAASLGVAQELDRDSTRLNLSGSSTGALWRRMCYAASQTQSADKYERAVYGLLAGDVKSVEAVGHSFDDALYAHFNALLLQSFETWLEEEYPDRFEATMLQQFPRPILVSDRDDGKSDSIRVVNILVKDPKTAQEARKPLKVVQSSFLTHDFELLAAQVGLALAIKAQREGKGALIPVPQNPELLDDFFVPVSEDWDAVRVVVHAYIVYKELGLPIKPSRQVYIENTIAGYIDFLRSIEKFELIPTYATFLPTERQEEVLGIVLVEMKDEAKQLQMAELIGAAGIEIDLILSNQYIHAARMLGINLEDVECIKRFPIVENSVGRWAGARISSTFTLPSKLPEDEERLARSLEWFFKIPSYWDATFLAMTFSLRQLLCTGRFAAALAVTKRIPFKQLSKAKSAPYLGREMDIFEETAPAEDTLRRSTRHGSRPTTPSGEPPSKRERFLLRMLKAQSRTCLELQQLCLAIEALAKWREFEDQIAQLKEEDLTTKDFRRRVQEELETLSTAMEPLLHDLLTHIEDESEVELYASIRQAYLPDAILAYNGAITFAADFTGPETMLKSLALTNLLAAEENAQLTNAFLSAGRMTDLVSSLALSSQQLLRVNQRMAMAEDMLEKERVAQGKTPRIRRKKSGLKKRGWMGESLDIWDPNKAS</sequence>
<comment type="function">
    <text evidence="7">Functions as a component of the nuclear pore complex (NPC).</text>
</comment>
<evidence type="ECO:0000256" key="7">
    <source>
        <dbReference type="RuleBase" id="RU365072"/>
    </source>
</evidence>
<evidence type="ECO:0000256" key="8">
    <source>
        <dbReference type="SAM" id="MobiDB-lite"/>
    </source>
</evidence>
<evidence type="ECO:0000256" key="5">
    <source>
        <dbReference type="ARBA" id="ARBA00023132"/>
    </source>
</evidence>
<dbReference type="OrthoDB" id="3098at2759"/>
<organism evidence="9 10">
    <name type="scientific">Trichodelitschia bisporula</name>
    <dbReference type="NCBI Taxonomy" id="703511"/>
    <lineage>
        <taxon>Eukaryota</taxon>
        <taxon>Fungi</taxon>
        <taxon>Dikarya</taxon>
        <taxon>Ascomycota</taxon>
        <taxon>Pezizomycotina</taxon>
        <taxon>Dothideomycetes</taxon>
        <taxon>Dothideomycetes incertae sedis</taxon>
        <taxon>Phaeotrichales</taxon>
        <taxon>Phaeotrichaceae</taxon>
        <taxon>Trichodelitschia</taxon>
    </lineage>
</organism>
<dbReference type="PANTHER" id="PTHR13003">
    <property type="entry name" value="NUP107-RELATED"/>
    <property type="match status" value="1"/>
</dbReference>
<dbReference type="GO" id="GO:0031080">
    <property type="term" value="C:nuclear pore outer ring"/>
    <property type="evidence" value="ECO:0007669"/>
    <property type="project" value="TreeGrafter"/>
</dbReference>
<dbReference type="PANTHER" id="PTHR13003:SF2">
    <property type="entry name" value="NUCLEAR PORE COMPLEX PROTEIN NUP107"/>
    <property type="match status" value="1"/>
</dbReference>
<keyword evidence="2" id="KW-0509">mRNA transport</keyword>
<dbReference type="GO" id="GO:0000973">
    <property type="term" value="P:post-transcriptional tethering of RNA polymerase II gene DNA at nuclear periphery"/>
    <property type="evidence" value="ECO:0007669"/>
    <property type="project" value="TreeGrafter"/>
</dbReference>
<keyword evidence="6 7" id="KW-0539">Nucleus</keyword>
<dbReference type="EMBL" id="ML996687">
    <property type="protein sequence ID" value="KAF2405091.1"/>
    <property type="molecule type" value="Genomic_DNA"/>
</dbReference>
<accession>A0A6G1IA67</accession>
<comment type="subunit">
    <text evidence="7">Part of the nuclear pore complex (NPC).</text>
</comment>
<gene>
    <name evidence="9" type="ORF">EJ06DRAFT_545684</name>
</gene>
<evidence type="ECO:0000256" key="2">
    <source>
        <dbReference type="ARBA" id="ARBA00022816"/>
    </source>
</evidence>
<evidence type="ECO:0000256" key="4">
    <source>
        <dbReference type="ARBA" id="ARBA00023010"/>
    </source>
</evidence>
<keyword evidence="10" id="KW-1185">Reference proteome</keyword>
<keyword evidence="4 7" id="KW-0811">Translocation</keyword>
<keyword evidence="5 7" id="KW-0906">Nuclear pore complex</keyword>
<dbReference type="GO" id="GO:0031965">
    <property type="term" value="C:nuclear membrane"/>
    <property type="evidence" value="ECO:0007669"/>
    <property type="project" value="UniProtKB-SubCell"/>
</dbReference>
<keyword evidence="3" id="KW-0653">Protein transport</keyword>
<dbReference type="GO" id="GO:0006406">
    <property type="term" value="P:mRNA export from nucleus"/>
    <property type="evidence" value="ECO:0007669"/>
    <property type="project" value="TreeGrafter"/>
</dbReference>
<reference evidence="9" key="1">
    <citation type="journal article" date="2020" name="Stud. Mycol.">
        <title>101 Dothideomycetes genomes: a test case for predicting lifestyles and emergence of pathogens.</title>
        <authorList>
            <person name="Haridas S."/>
            <person name="Albert R."/>
            <person name="Binder M."/>
            <person name="Bloem J."/>
            <person name="Labutti K."/>
            <person name="Salamov A."/>
            <person name="Andreopoulos B."/>
            <person name="Baker S."/>
            <person name="Barry K."/>
            <person name="Bills G."/>
            <person name="Bluhm B."/>
            <person name="Cannon C."/>
            <person name="Castanera R."/>
            <person name="Culley D."/>
            <person name="Daum C."/>
            <person name="Ezra D."/>
            <person name="Gonzalez J."/>
            <person name="Henrissat B."/>
            <person name="Kuo A."/>
            <person name="Liang C."/>
            <person name="Lipzen A."/>
            <person name="Lutzoni F."/>
            <person name="Magnuson J."/>
            <person name="Mondo S."/>
            <person name="Nolan M."/>
            <person name="Ohm R."/>
            <person name="Pangilinan J."/>
            <person name="Park H.-J."/>
            <person name="Ramirez L."/>
            <person name="Alfaro M."/>
            <person name="Sun H."/>
            <person name="Tritt A."/>
            <person name="Yoshinaga Y."/>
            <person name="Zwiers L.-H."/>
            <person name="Turgeon B."/>
            <person name="Goodwin S."/>
            <person name="Spatafora J."/>
            <person name="Crous P."/>
            <person name="Grigoriev I."/>
        </authorList>
    </citation>
    <scope>NUCLEOTIDE SEQUENCE</scope>
    <source>
        <strain evidence="9">CBS 262.69</strain>
    </source>
</reference>
<evidence type="ECO:0000256" key="3">
    <source>
        <dbReference type="ARBA" id="ARBA00022927"/>
    </source>
</evidence>
<dbReference type="AlphaFoldDB" id="A0A6G1IA67"/>
<dbReference type="Gene3D" id="1.10.3450.20">
    <property type="match status" value="1"/>
</dbReference>
<name>A0A6G1IA67_9PEZI</name>
<keyword evidence="1 7" id="KW-0813">Transport</keyword>
<dbReference type="GO" id="GO:0006606">
    <property type="term" value="P:protein import into nucleus"/>
    <property type="evidence" value="ECO:0007669"/>
    <property type="project" value="TreeGrafter"/>
</dbReference>
<evidence type="ECO:0000256" key="1">
    <source>
        <dbReference type="ARBA" id="ARBA00022448"/>
    </source>
</evidence>
<comment type="subcellular location">
    <subcellularLocation>
        <location evidence="7">Nucleus</location>
        <location evidence="7">Nuclear pore complex</location>
    </subcellularLocation>
    <subcellularLocation>
        <location evidence="7">Nucleus membrane</location>
    </subcellularLocation>
</comment>
<evidence type="ECO:0000313" key="9">
    <source>
        <dbReference type="EMBL" id="KAF2405091.1"/>
    </source>
</evidence>
<feature type="region of interest" description="Disordered" evidence="8">
    <location>
        <begin position="775"/>
        <end position="801"/>
    </location>
</feature>
<comment type="similarity">
    <text evidence="7">Belongs to the nucleoporin Nup84/Nup107 family.</text>
</comment>
<keyword evidence="7" id="KW-0472">Membrane</keyword>
<protein>
    <recommendedName>
        <fullName evidence="7">Nuclear pore complex protein</fullName>
    </recommendedName>
</protein>